<proteinExistence type="predicted"/>
<reference evidence="1" key="1">
    <citation type="submission" date="2014-11" db="EMBL/GenBank/DDBJ databases">
        <authorList>
            <person name="Amaro Gonzalez C."/>
        </authorList>
    </citation>
    <scope>NUCLEOTIDE SEQUENCE</scope>
</reference>
<organism evidence="1">
    <name type="scientific">Anguilla anguilla</name>
    <name type="common">European freshwater eel</name>
    <name type="synonym">Muraena anguilla</name>
    <dbReference type="NCBI Taxonomy" id="7936"/>
    <lineage>
        <taxon>Eukaryota</taxon>
        <taxon>Metazoa</taxon>
        <taxon>Chordata</taxon>
        <taxon>Craniata</taxon>
        <taxon>Vertebrata</taxon>
        <taxon>Euteleostomi</taxon>
        <taxon>Actinopterygii</taxon>
        <taxon>Neopterygii</taxon>
        <taxon>Teleostei</taxon>
        <taxon>Anguilliformes</taxon>
        <taxon>Anguillidae</taxon>
        <taxon>Anguilla</taxon>
    </lineage>
</organism>
<evidence type="ECO:0000313" key="1">
    <source>
        <dbReference type="EMBL" id="JAH95587.1"/>
    </source>
</evidence>
<dbReference type="AlphaFoldDB" id="A0A0E9WYM2"/>
<reference evidence="1" key="2">
    <citation type="journal article" date="2015" name="Fish Shellfish Immunol.">
        <title>Early steps in the European eel (Anguilla anguilla)-Vibrio vulnificus interaction in the gills: Role of the RtxA13 toxin.</title>
        <authorList>
            <person name="Callol A."/>
            <person name="Pajuelo D."/>
            <person name="Ebbesson L."/>
            <person name="Teles M."/>
            <person name="MacKenzie S."/>
            <person name="Amaro C."/>
        </authorList>
    </citation>
    <scope>NUCLEOTIDE SEQUENCE</scope>
</reference>
<protein>
    <submittedName>
        <fullName evidence="1">Uncharacterized protein</fullName>
    </submittedName>
</protein>
<dbReference type="EMBL" id="GBXM01012990">
    <property type="protein sequence ID" value="JAH95587.1"/>
    <property type="molecule type" value="Transcribed_RNA"/>
</dbReference>
<name>A0A0E9WYM2_ANGAN</name>
<sequence>MNVRRTSSALRYSFLTSEVSIQSLLIFARRRNTFLKFARLAVKDNEKMLQFQPVPCHSIQIPIKQFDDLINGSVYEFDFVIHLCFVDAGVEGFWEGYVYPSISNISTHLTEQRQGFAAHPPESVLNPVAAVTEVLCAYFKAS</sequence>
<accession>A0A0E9WYM2</accession>